<dbReference type="EMBL" id="JARBDR010000657">
    <property type="protein sequence ID" value="KAJ8309506.1"/>
    <property type="molecule type" value="Genomic_DNA"/>
</dbReference>
<proteinExistence type="predicted"/>
<sequence length="68" mass="8163">MAHMQTRVVDLISKRPPLRKDVEIQFVLPWLKKKSERLQTLDNVYINEWMFCSQVVNLSQYEMSISHL</sequence>
<accession>A0ABQ9EZX9</accession>
<evidence type="ECO:0000313" key="2">
    <source>
        <dbReference type="Proteomes" id="UP001217089"/>
    </source>
</evidence>
<reference evidence="1 2" key="1">
    <citation type="submission" date="2022-12" db="EMBL/GenBank/DDBJ databases">
        <title>Chromosome-level genome of Tegillarca granosa.</title>
        <authorList>
            <person name="Kim J."/>
        </authorList>
    </citation>
    <scope>NUCLEOTIDE SEQUENCE [LARGE SCALE GENOMIC DNA]</scope>
    <source>
        <strain evidence="1">Teg-2019</strain>
        <tissue evidence="1">Adductor muscle</tissue>
    </source>
</reference>
<keyword evidence="2" id="KW-1185">Reference proteome</keyword>
<protein>
    <submittedName>
        <fullName evidence="1">Uncharacterized protein</fullName>
    </submittedName>
</protein>
<name>A0ABQ9EZX9_TEGGR</name>
<dbReference type="Proteomes" id="UP001217089">
    <property type="component" value="Unassembled WGS sequence"/>
</dbReference>
<organism evidence="1 2">
    <name type="scientific">Tegillarca granosa</name>
    <name type="common">Malaysian cockle</name>
    <name type="synonym">Anadara granosa</name>
    <dbReference type="NCBI Taxonomy" id="220873"/>
    <lineage>
        <taxon>Eukaryota</taxon>
        <taxon>Metazoa</taxon>
        <taxon>Spiralia</taxon>
        <taxon>Lophotrochozoa</taxon>
        <taxon>Mollusca</taxon>
        <taxon>Bivalvia</taxon>
        <taxon>Autobranchia</taxon>
        <taxon>Pteriomorphia</taxon>
        <taxon>Arcoida</taxon>
        <taxon>Arcoidea</taxon>
        <taxon>Arcidae</taxon>
        <taxon>Tegillarca</taxon>
    </lineage>
</organism>
<gene>
    <name evidence="1" type="ORF">KUTeg_014380</name>
</gene>
<evidence type="ECO:0000313" key="1">
    <source>
        <dbReference type="EMBL" id="KAJ8309506.1"/>
    </source>
</evidence>
<comment type="caution">
    <text evidence="1">The sequence shown here is derived from an EMBL/GenBank/DDBJ whole genome shotgun (WGS) entry which is preliminary data.</text>
</comment>